<evidence type="ECO:0000313" key="2">
    <source>
        <dbReference type="RefSeq" id="XP_014670566.1"/>
    </source>
</evidence>
<name>A0ABM1EEE5_PRICU</name>
<dbReference type="RefSeq" id="XP_014670566.1">
    <property type="nucleotide sequence ID" value="XM_014815080.1"/>
</dbReference>
<proteinExistence type="predicted"/>
<sequence length="147" mass="15779">MSQQGSISLKRNHFNPLGTGDGASAYDNIKDTAEGKQAKLSSYCCSVGCAPGGHICLTSSMLKSLYTYATQFWSTNSKPLQVSSLAGSCHSTTSHHYEGNTWDVACTSPLNHCSALIRHCMSENPVEICYPGGPCRGHATWVHCVHP</sequence>
<protein>
    <submittedName>
        <fullName evidence="2">Uncharacterized protein LOC106811457</fullName>
    </submittedName>
</protein>
<dbReference type="GeneID" id="106811457"/>
<gene>
    <name evidence="2" type="primary">LOC106811457</name>
</gene>
<reference evidence="2" key="1">
    <citation type="submission" date="2025-08" db="UniProtKB">
        <authorList>
            <consortium name="RefSeq"/>
        </authorList>
    </citation>
    <scope>IDENTIFICATION</scope>
</reference>
<organism evidence="1 2">
    <name type="scientific">Priapulus caudatus</name>
    <name type="common">Priapulid worm</name>
    <dbReference type="NCBI Taxonomy" id="37621"/>
    <lineage>
        <taxon>Eukaryota</taxon>
        <taxon>Metazoa</taxon>
        <taxon>Ecdysozoa</taxon>
        <taxon>Scalidophora</taxon>
        <taxon>Priapulida</taxon>
        <taxon>Priapulimorpha</taxon>
        <taxon>Priapulimorphida</taxon>
        <taxon>Priapulidae</taxon>
        <taxon>Priapulus</taxon>
    </lineage>
</organism>
<dbReference type="Proteomes" id="UP000695022">
    <property type="component" value="Unplaced"/>
</dbReference>
<accession>A0ABM1EEE5</accession>
<keyword evidence="1" id="KW-1185">Reference proteome</keyword>
<evidence type="ECO:0000313" key="1">
    <source>
        <dbReference type="Proteomes" id="UP000695022"/>
    </source>
</evidence>